<accession>A0A1D9DYH6</accession>
<evidence type="ECO:0000313" key="2">
    <source>
        <dbReference type="EMBL" id="AOY55868.1"/>
    </source>
</evidence>
<dbReference type="OrthoDB" id="9766277at2"/>
<dbReference type="Pfam" id="PF01464">
    <property type="entry name" value="SLT"/>
    <property type="match status" value="1"/>
</dbReference>
<dbReference type="AlphaFoldDB" id="A0A1D9DYH6"/>
<dbReference type="SUPFAM" id="SSF53955">
    <property type="entry name" value="Lysozyme-like"/>
    <property type="match status" value="1"/>
</dbReference>
<protein>
    <recommendedName>
        <fullName evidence="1">Transglycosylase SLT domain-containing protein</fullName>
    </recommendedName>
</protein>
<reference evidence="2 3" key="1">
    <citation type="journal article" date="2016" name="Biochim. Biophys. Acta">
        <title>Photochemical characterization of actinorhodopsin and its functional existence in the natural host.</title>
        <authorList>
            <person name="Nakamura S."/>
            <person name="Kikukawa T."/>
            <person name="Tamogami J."/>
            <person name="Kamiya M."/>
            <person name="Aizawa T."/>
            <person name="Hahn M.W."/>
            <person name="Ihara K."/>
            <person name="Kamo N."/>
            <person name="Demura M."/>
        </authorList>
    </citation>
    <scope>NUCLEOTIDE SEQUENCE [LARGE SCALE GENOMIC DNA]</scope>
    <source>
        <strain evidence="2 3">MWH-Dar1</strain>
    </source>
</reference>
<sequence length="221" mass="24340">MGRHEAEHISVANRITVKIDEKLAGTRFTRPRLPKLKKHAFRPLWGFLFSTSLLLVSVVDPYSGTIASADTLVFSGESELPEETYGFAQTQTISYARGGFNIVTGSEVTAMFVADAGVPQAGTAKAYARDFLTQVELGGSEQYSCLVKLWERESNWRYNAKNKSSGAYGIPQSLPGTKMASEGADWLTNPETQIRWGIKYIKGRYGSPCGALAHSDKKGWY</sequence>
<dbReference type="InterPro" id="IPR023346">
    <property type="entry name" value="Lysozyme-like_dom_sf"/>
</dbReference>
<dbReference type="InterPro" id="IPR008258">
    <property type="entry name" value="Transglycosylase_SLT_dom_1"/>
</dbReference>
<gene>
    <name evidence="2" type="ORF">A4Z71_02440</name>
</gene>
<proteinExistence type="predicted"/>
<keyword evidence="3" id="KW-1185">Reference proteome</keyword>
<evidence type="ECO:0000259" key="1">
    <source>
        <dbReference type="Pfam" id="PF01464"/>
    </source>
</evidence>
<dbReference type="Gene3D" id="1.10.530.10">
    <property type="match status" value="1"/>
</dbReference>
<dbReference type="Proteomes" id="UP000243784">
    <property type="component" value="Chromosome"/>
</dbReference>
<dbReference type="KEGG" id="rpla:A4Z71_02440"/>
<evidence type="ECO:0000313" key="3">
    <source>
        <dbReference type="Proteomes" id="UP000243784"/>
    </source>
</evidence>
<feature type="domain" description="Transglycosylase SLT" evidence="1">
    <location>
        <begin position="143"/>
        <end position="207"/>
    </location>
</feature>
<name>A0A1D9DYH6_9MICO</name>
<dbReference type="RefSeq" id="WP_070954380.1">
    <property type="nucleotide sequence ID" value="NZ_CP015208.1"/>
</dbReference>
<dbReference type="STRING" id="535712.A4Z71_02440"/>
<organism evidence="2 3">
    <name type="scientific">Candidatus Rhodoluna planktonica</name>
    <dbReference type="NCBI Taxonomy" id="535712"/>
    <lineage>
        <taxon>Bacteria</taxon>
        <taxon>Bacillati</taxon>
        <taxon>Actinomycetota</taxon>
        <taxon>Actinomycetes</taxon>
        <taxon>Micrococcales</taxon>
        <taxon>Microbacteriaceae</taxon>
        <taxon>Luna cluster</taxon>
        <taxon>Luna-1 subcluster</taxon>
        <taxon>Rhodoluna</taxon>
    </lineage>
</organism>
<dbReference type="EMBL" id="CP015208">
    <property type="protein sequence ID" value="AOY55868.1"/>
    <property type="molecule type" value="Genomic_DNA"/>
</dbReference>